<protein>
    <submittedName>
        <fullName evidence="1">Uncharacterized protein</fullName>
    </submittedName>
</protein>
<sequence>MNDQLIEELVGRAQSEGLQLTGVDEMIISLSAKGLTTGEVQAHLELDPL</sequence>
<proteinExistence type="predicted"/>
<organism evidence="1 2">
    <name type="scientific">Actinacidiphila epipremni</name>
    <dbReference type="NCBI Taxonomy" id="2053013"/>
    <lineage>
        <taxon>Bacteria</taxon>
        <taxon>Bacillati</taxon>
        <taxon>Actinomycetota</taxon>
        <taxon>Actinomycetes</taxon>
        <taxon>Kitasatosporales</taxon>
        <taxon>Streptomycetaceae</taxon>
        <taxon>Actinacidiphila</taxon>
    </lineage>
</organism>
<name>A0ABX0ZWK8_9ACTN</name>
<keyword evidence="2" id="KW-1185">Reference proteome</keyword>
<evidence type="ECO:0000313" key="2">
    <source>
        <dbReference type="Proteomes" id="UP000734511"/>
    </source>
</evidence>
<gene>
    <name evidence="1" type="ORF">HCN08_33900</name>
</gene>
<reference evidence="1 2" key="1">
    <citation type="submission" date="2020-03" db="EMBL/GenBank/DDBJ databases">
        <title>WGS of actinomycetes isolated from Thailand.</title>
        <authorList>
            <person name="Thawai C."/>
        </authorList>
    </citation>
    <scope>NUCLEOTIDE SEQUENCE [LARGE SCALE GENOMIC DNA]</scope>
    <source>
        <strain evidence="1 2">PRB2-1</strain>
    </source>
</reference>
<accession>A0ABX0ZWK8</accession>
<comment type="caution">
    <text evidence="1">The sequence shown here is derived from an EMBL/GenBank/DDBJ whole genome shotgun (WGS) entry which is preliminary data.</text>
</comment>
<dbReference type="RefSeq" id="WP_167987172.1">
    <property type="nucleotide sequence ID" value="NZ_JAATEJ010000047.1"/>
</dbReference>
<dbReference type="Proteomes" id="UP000734511">
    <property type="component" value="Unassembled WGS sequence"/>
</dbReference>
<dbReference type="EMBL" id="JAATEJ010000047">
    <property type="protein sequence ID" value="NJP48355.1"/>
    <property type="molecule type" value="Genomic_DNA"/>
</dbReference>
<evidence type="ECO:0000313" key="1">
    <source>
        <dbReference type="EMBL" id="NJP48355.1"/>
    </source>
</evidence>